<dbReference type="PROSITE" id="PS50405">
    <property type="entry name" value="GST_CTER"/>
    <property type="match status" value="1"/>
</dbReference>
<dbReference type="EMBL" id="KZ613950">
    <property type="protein sequence ID" value="PMD36733.1"/>
    <property type="molecule type" value="Genomic_DNA"/>
</dbReference>
<dbReference type="PIRSF" id="PIRSF015753">
    <property type="entry name" value="GST"/>
    <property type="match status" value="1"/>
</dbReference>
<protein>
    <recommendedName>
        <fullName evidence="4">GST C-terminal domain-containing protein</fullName>
    </recommendedName>
</protein>
<dbReference type="SFLD" id="SFLDG01148">
    <property type="entry name" value="Xi_(cytGST)"/>
    <property type="match status" value="1"/>
</dbReference>
<dbReference type="Pfam" id="PF13410">
    <property type="entry name" value="GST_C_2"/>
    <property type="match status" value="1"/>
</dbReference>
<sequence length="323" mass="37119">MSSAKEESVNAVIDPATGEFKRPAAQFRNFISSKSNAEFPPEKGRYHLYVSYACPWAHRTLIVRKLKGLEDIISFTSVHWYMDLGGWRFVTPDEHLPGDNVAPDPINHVNNVRELYLLADPTYNGRFSVPVLWDRKLKTIVSNESSEIIRMLNTEFDGLVGEEFRGVNLVPEELREKIDELNTWIYDDINNGVYKSGIAKTQEAYEQAVTAVFTSLDRVENILQASSGPYLLGSQLTEADVRLYPTIVRFDVVYVTLFKTNLKTIRDGYPNIHRWLQHLYWDIPDFKETTSFEHIKKHYFKSLLPLNPNGIVPLGPLPDIREK</sequence>
<feature type="site" description="Lowers pKa of active site Cys" evidence="3">
    <location>
        <position position="299"/>
    </location>
</feature>
<feature type="binding site" evidence="2">
    <location>
        <begin position="144"/>
        <end position="145"/>
    </location>
    <ligand>
        <name>glutathione</name>
        <dbReference type="ChEBI" id="CHEBI:57925"/>
    </ligand>
</feature>
<dbReference type="Proteomes" id="UP000235786">
    <property type="component" value="Unassembled WGS sequence"/>
</dbReference>
<reference evidence="5 6" key="1">
    <citation type="submission" date="2016-04" db="EMBL/GenBank/DDBJ databases">
        <title>A degradative enzymes factory behind the ericoid mycorrhizal symbiosis.</title>
        <authorList>
            <consortium name="DOE Joint Genome Institute"/>
            <person name="Martino E."/>
            <person name="Morin E."/>
            <person name="Grelet G."/>
            <person name="Kuo A."/>
            <person name="Kohler A."/>
            <person name="Daghino S."/>
            <person name="Barry K."/>
            <person name="Choi C."/>
            <person name="Cichocki N."/>
            <person name="Clum A."/>
            <person name="Copeland A."/>
            <person name="Hainaut M."/>
            <person name="Haridas S."/>
            <person name="Labutti K."/>
            <person name="Lindquist E."/>
            <person name="Lipzen A."/>
            <person name="Khouja H.-R."/>
            <person name="Murat C."/>
            <person name="Ohm R."/>
            <person name="Olson A."/>
            <person name="Spatafora J."/>
            <person name="Veneault-Fourrey C."/>
            <person name="Henrissat B."/>
            <person name="Grigoriev I."/>
            <person name="Martin F."/>
            <person name="Perotto S."/>
        </authorList>
    </citation>
    <scope>NUCLEOTIDE SEQUENCE [LARGE SCALE GENOMIC DNA]</scope>
    <source>
        <strain evidence="5 6">F</strain>
    </source>
</reference>
<evidence type="ECO:0000313" key="6">
    <source>
        <dbReference type="Proteomes" id="UP000235786"/>
    </source>
</evidence>
<dbReference type="PANTHER" id="PTHR32419">
    <property type="entry name" value="GLUTATHIONYL-HYDROQUINONE REDUCTASE"/>
    <property type="match status" value="1"/>
</dbReference>
<evidence type="ECO:0000256" key="3">
    <source>
        <dbReference type="PIRSR" id="PIRSR015753-3"/>
    </source>
</evidence>
<organism evidence="5 6">
    <name type="scientific">Hyaloscypha variabilis (strain UAMH 11265 / GT02V1 / F)</name>
    <name type="common">Meliniomyces variabilis</name>
    <dbReference type="NCBI Taxonomy" id="1149755"/>
    <lineage>
        <taxon>Eukaryota</taxon>
        <taxon>Fungi</taxon>
        <taxon>Dikarya</taxon>
        <taxon>Ascomycota</taxon>
        <taxon>Pezizomycotina</taxon>
        <taxon>Leotiomycetes</taxon>
        <taxon>Helotiales</taxon>
        <taxon>Hyaloscyphaceae</taxon>
        <taxon>Hyaloscypha</taxon>
        <taxon>Hyaloscypha variabilis</taxon>
    </lineage>
</organism>
<dbReference type="STRING" id="1149755.A0A2J6RE15"/>
<dbReference type="InterPro" id="IPR040079">
    <property type="entry name" value="Glutathione_S-Trfase"/>
</dbReference>
<dbReference type="FunFam" id="3.40.30.10:FF:000162">
    <property type="entry name" value="Glutathione S-transferase Gst3"/>
    <property type="match status" value="1"/>
</dbReference>
<proteinExistence type="predicted"/>
<accession>A0A2J6RE15</accession>
<dbReference type="InterPro" id="IPR004045">
    <property type="entry name" value="Glutathione_S-Trfase_N"/>
</dbReference>
<dbReference type="Gene3D" id="3.40.30.10">
    <property type="entry name" value="Glutaredoxin"/>
    <property type="match status" value="1"/>
</dbReference>
<dbReference type="GO" id="GO:0005737">
    <property type="term" value="C:cytoplasm"/>
    <property type="evidence" value="ECO:0007669"/>
    <property type="project" value="TreeGrafter"/>
</dbReference>
<dbReference type="SFLD" id="SFLDG01206">
    <property type="entry name" value="Xi.1"/>
    <property type="match status" value="1"/>
</dbReference>
<dbReference type="PANTHER" id="PTHR32419:SF6">
    <property type="entry name" value="GLUTATHIONE S-TRANSFERASE OMEGA-LIKE 1-RELATED"/>
    <property type="match status" value="1"/>
</dbReference>
<feature type="domain" description="GST C-terminal" evidence="4">
    <location>
        <begin position="171"/>
        <end position="299"/>
    </location>
</feature>
<dbReference type="CDD" id="cd03190">
    <property type="entry name" value="GST_C_Omega_like"/>
    <property type="match status" value="1"/>
</dbReference>
<feature type="binding site" evidence="2">
    <location>
        <begin position="126"/>
        <end position="129"/>
    </location>
    <ligand>
        <name>glutathione</name>
        <dbReference type="ChEBI" id="CHEBI:57925"/>
    </ligand>
</feature>
<dbReference type="Gene3D" id="1.20.1050.10">
    <property type="match status" value="1"/>
</dbReference>
<dbReference type="OrthoDB" id="2309723at2759"/>
<dbReference type="InterPro" id="IPR016639">
    <property type="entry name" value="GST_Omega/GSH"/>
</dbReference>
<dbReference type="GO" id="GO:0004364">
    <property type="term" value="F:glutathione transferase activity"/>
    <property type="evidence" value="ECO:0007669"/>
    <property type="project" value="InterPro"/>
</dbReference>
<feature type="binding site" evidence="2">
    <location>
        <position position="87"/>
    </location>
    <ligand>
        <name>glutathione</name>
        <dbReference type="ChEBI" id="CHEBI:57925"/>
    </ligand>
</feature>
<feature type="site" description="Lowers pKa of active site Cys" evidence="3">
    <location>
        <position position="254"/>
    </location>
</feature>
<dbReference type="InterPro" id="IPR010987">
    <property type="entry name" value="Glutathione-S-Trfase_C-like"/>
</dbReference>
<evidence type="ECO:0000259" key="4">
    <source>
        <dbReference type="PROSITE" id="PS50405"/>
    </source>
</evidence>
<dbReference type="AlphaFoldDB" id="A0A2J6RE15"/>
<gene>
    <name evidence="5" type="ORF">L207DRAFT_433920</name>
</gene>
<dbReference type="InterPro" id="IPR036282">
    <property type="entry name" value="Glutathione-S-Trfase_C_sf"/>
</dbReference>
<dbReference type="InterPro" id="IPR047047">
    <property type="entry name" value="GST_Omega-like_C"/>
</dbReference>
<name>A0A2J6RE15_HYAVF</name>
<evidence type="ECO:0000256" key="1">
    <source>
        <dbReference type="PIRSR" id="PIRSR015753-1"/>
    </source>
</evidence>
<dbReference type="Pfam" id="PF13409">
    <property type="entry name" value="GST_N_2"/>
    <property type="match status" value="1"/>
</dbReference>
<evidence type="ECO:0000313" key="5">
    <source>
        <dbReference type="EMBL" id="PMD36733.1"/>
    </source>
</evidence>
<feature type="active site" description="Nucleophile" evidence="1">
    <location>
        <position position="54"/>
    </location>
</feature>
<dbReference type="SUPFAM" id="SSF52833">
    <property type="entry name" value="Thioredoxin-like"/>
    <property type="match status" value="1"/>
</dbReference>
<evidence type="ECO:0000256" key="2">
    <source>
        <dbReference type="PIRSR" id="PIRSR015753-2"/>
    </source>
</evidence>
<keyword evidence="6" id="KW-1185">Reference proteome</keyword>
<dbReference type="SUPFAM" id="SSF47616">
    <property type="entry name" value="GST C-terminal domain-like"/>
    <property type="match status" value="1"/>
</dbReference>
<feature type="active site" description="Proton donor/acceptor" evidence="1">
    <location>
        <position position="194"/>
    </location>
</feature>
<dbReference type="SFLD" id="SFLDS00019">
    <property type="entry name" value="Glutathione_Transferase_(cytos"/>
    <property type="match status" value="1"/>
</dbReference>
<dbReference type="InterPro" id="IPR036249">
    <property type="entry name" value="Thioredoxin-like_sf"/>
</dbReference>